<keyword evidence="4" id="KW-0378">Hydrolase</keyword>
<evidence type="ECO:0000256" key="1">
    <source>
        <dbReference type="ARBA" id="ARBA00001231"/>
    </source>
</evidence>
<comment type="catalytic activity">
    <reaction evidence="1">
        <text>Hydrolysis of terminal non-reducing N-acetyl-D-hexosamine residues in N-acetyl-beta-D-hexosaminides.</text>
        <dbReference type="EC" id="3.2.1.52"/>
    </reaction>
</comment>
<dbReference type="SUPFAM" id="SSF51445">
    <property type="entry name" value="(Trans)glycosidases"/>
    <property type="match status" value="1"/>
</dbReference>
<accession>A0AA37XAS0</accession>
<gene>
    <name evidence="7" type="ORF">GCM10025874_02400</name>
</gene>
<dbReference type="PANTHER" id="PTHR30480:SF13">
    <property type="entry name" value="BETA-HEXOSAMINIDASE"/>
    <property type="match status" value="1"/>
</dbReference>
<evidence type="ECO:0000259" key="6">
    <source>
        <dbReference type="Pfam" id="PF00933"/>
    </source>
</evidence>
<proteinExistence type="inferred from homology"/>
<dbReference type="GO" id="GO:0005975">
    <property type="term" value="P:carbohydrate metabolic process"/>
    <property type="evidence" value="ECO:0007669"/>
    <property type="project" value="InterPro"/>
</dbReference>
<dbReference type="InterPro" id="IPR050226">
    <property type="entry name" value="NagZ_Beta-hexosaminidase"/>
</dbReference>
<dbReference type="InterPro" id="IPR036962">
    <property type="entry name" value="Glyco_hydro_3_N_sf"/>
</dbReference>
<organism evidence="7 8">
    <name type="scientific">Arenivirga flava</name>
    <dbReference type="NCBI Taxonomy" id="1930060"/>
    <lineage>
        <taxon>Bacteria</taxon>
        <taxon>Bacillati</taxon>
        <taxon>Actinomycetota</taxon>
        <taxon>Actinomycetes</taxon>
        <taxon>Micrococcales</taxon>
        <taxon>Microbacteriaceae</taxon>
        <taxon>Arenivirga</taxon>
    </lineage>
</organism>
<keyword evidence="5" id="KW-0326">Glycosidase</keyword>
<reference evidence="7 8" key="1">
    <citation type="journal article" date="2014" name="Int. J. Syst. Evol. Microbiol.">
        <title>Complete genome sequence of Corynebacterium casei LMG S-19264T (=DSM 44701T), isolated from a smear-ripened cheese.</title>
        <authorList>
            <consortium name="US DOE Joint Genome Institute (JGI-PGF)"/>
            <person name="Walter F."/>
            <person name="Albersmeier A."/>
            <person name="Kalinowski J."/>
            <person name="Ruckert C."/>
        </authorList>
    </citation>
    <scope>NUCLEOTIDE SEQUENCE [LARGE SCALE GENOMIC DNA]</scope>
    <source>
        <strain evidence="7 8">NBRC 112289</strain>
    </source>
</reference>
<dbReference type="AlphaFoldDB" id="A0AA37XAS0"/>
<dbReference type="PANTHER" id="PTHR30480">
    <property type="entry name" value="BETA-HEXOSAMINIDASE-RELATED"/>
    <property type="match status" value="1"/>
</dbReference>
<sequence>MRESSLRRAAALETAGVDLNFGIVADATADESSFIRSRVLGDTGAQAAPLVAAAVEGERGTVLSTLKHFPGHGVVSGDSHVSVPVSPLDLDGWRADAALPFAAGVDAGAEAVMTGHLRFPAVDAAPASLSPVWHDLLREELGFSGLIVTDDLLMLQASGDAEFADPTENAVRALAAGAGLLLYAMPADPAAAGVDVPALVAGVVDEVGGRIDPAALDLAVLRVLLLRASLEA</sequence>
<dbReference type="Pfam" id="PF00933">
    <property type="entry name" value="Glyco_hydro_3"/>
    <property type="match status" value="1"/>
</dbReference>
<evidence type="ECO:0000256" key="4">
    <source>
        <dbReference type="ARBA" id="ARBA00022801"/>
    </source>
</evidence>
<evidence type="ECO:0000256" key="5">
    <source>
        <dbReference type="ARBA" id="ARBA00023295"/>
    </source>
</evidence>
<evidence type="ECO:0000256" key="3">
    <source>
        <dbReference type="ARBA" id="ARBA00012663"/>
    </source>
</evidence>
<name>A0AA37XAS0_9MICO</name>
<keyword evidence="8" id="KW-1185">Reference proteome</keyword>
<dbReference type="Proteomes" id="UP001157160">
    <property type="component" value="Unassembled WGS sequence"/>
</dbReference>
<protein>
    <recommendedName>
        <fullName evidence="3">beta-N-acetylhexosaminidase</fullName>
        <ecNumber evidence="3">3.2.1.52</ecNumber>
    </recommendedName>
</protein>
<dbReference type="InterPro" id="IPR017853">
    <property type="entry name" value="GH"/>
</dbReference>
<evidence type="ECO:0000256" key="2">
    <source>
        <dbReference type="ARBA" id="ARBA00005336"/>
    </source>
</evidence>
<dbReference type="Gene3D" id="3.20.20.300">
    <property type="entry name" value="Glycoside hydrolase, family 3, N-terminal domain"/>
    <property type="match status" value="1"/>
</dbReference>
<evidence type="ECO:0000313" key="7">
    <source>
        <dbReference type="EMBL" id="GMA26987.1"/>
    </source>
</evidence>
<dbReference type="EMBL" id="BSUL01000001">
    <property type="protein sequence ID" value="GMA26987.1"/>
    <property type="molecule type" value="Genomic_DNA"/>
</dbReference>
<comment type="caution">
    <text evidence="7">The sequence shown here is derived from an EMBL/GenBank/DDBJ whole genome shotgun (WGS) entry which is preliminary data.</text>
</comment>
<dbReference type="EC" id="3.2.1.52" evidence="3"/>
<dbReference type="InterPro" id="IPR001764">
    <property type="entry name" value="Glyco_hydro_3_N"/>
</dbReference>
<dbReference type="GO" id="GO:0004563">
    <property type="term" value="F:beta-N-acetylhexosaminidase activity"/>
    <property type="evidence" value="ECO:0007669"/>
    <property type="project" value="UniProtKB-EC"/>
</dbReference>
<dbReference type="GO" id="GO:0009254">
    <property type="term" value="P:peptidoglycan turnover"/>
    <property type="evidence" value="ECO:0007669"/>
    <property type="project" value="TreeGrafter"/>
</dbReference>
<comment type="similarity">
    <text evidence="2">Belongs to the glycosyl hydrolase 3 family.</text>
</comment>
<dbReference type="RefSeq" id="WP_284229191.1">
    <property type="nucleotide sequence ID" value="NZ_BSUL01000001.1"/>
</dbReference>
<evidence type="ECO:0000313" key="8">
    <source>
        <dbReference type="Proteomes" id="UP001157160"/>
    </source>
</evidence>
<feature type="domain" description="Glycoside hydrolase family 3 N-terminal" evidence="6">
    <location>
        <begin position="7"/>
        <end position="224"/>
    </location>
</feature>